<name>A0ABN0RCZ5_9LIST</name>
<feature type="transmembrane region" description="Helical" evidence="1">
    <location>
        <begin position="90"/>
        <end position="114"/>
    </location>
</feature>
<feature type="transmembrane region" description="Helical" evidence="1">
    <location>
        <begin position="49"/>
        <end position="69"/>
    </location>
</feature>
<accession>A0ABN0RCZ5</accession>
<dbReference type="InterPro" id="IPR000182">
    <property type="entry name" value="GNAT_dom"/>
</dbReference>
<dbReference type="PROSITE" id="PS51186">
    <property type="entry name" value="GNAT"/>
    <property type="match status" value="1"/>
</dbReference>
<dbReference type="RefSeq" id="WP_077913226.1">
    <property type="nucleotide sequence ID" value="NZ_AODF01000029.1"/>
</dbReference>
<feature type="transmembrane region" description="Helical" evidence="1">
    <location>
        <begin position="160"/>
        <end position="183"/>
    </location>
</feature>
<dbReference type="InterPro" id="IPR016181">
    <property type="entry name" value="Acyl_CoA_acyltransferase"/>
</dbReference>
<evidence type="ECO:0000313" key="4">
    <source>
        <dbReference type="Proteomes" id="UP000019249"/>
    </source>
</evidence>
<evidence type="ECO:0000313" key="3">
    <source>
        <dbReference type="EMBL" id="EUJ28218.1"/>
    </source>
</evidence>
<keyword evidence="1" id="KW-1133">Transmembrane helix</keyword>
<proteinExistence type="predicted"/>
<dbReference type="EMBL" id="AODF01000029">
    <property type="protein sequence ID" value="EUJ28218.1"/>
    <property type="molecule type" value="Genomic_DNA"/>
</dbReference>
<evidence type="ECO:0000259" key="2">
    <source>
        <dbReference type="PROSITE" id="PS51186"/>
    </source>
</evidence>
<sequence length="524" mass="58453">MLSISEIRREAREILSGKWGIAIGVFLLSYLIITAGSSILGFIPVIGWLASFLFVGPLTVGVSWFYLALNRREDPDVGYMFSGFNDFGRTLLAYILVTLFTFLWALLFIIPGIIKMYSYSQTFYILRNNPNISALDAITESRHMMNGHKGRLFGLSLTFLLWYLIPIAIFMIGGAVMGMGAITNELSNYSGTLDVSVLTLGAFLGGSVVLLAGIAAAIIISIFIYPYMNVAYAVFHDDLYSRNTSFEDGSFVDTNSDVAADPYGTETEYSIPEEPFEETKHPEGFGLRSLKKVNLPMIPSKIFAGESSFDIRLAKPEDTEELSDLMINTAKWLKEQGSLQWNALLSGNDVHGLAAKIHDCEVYHVSKDGEIAGTMILQQAPSDWDTNLWQESAAEPAYYLHRLVVARKFSGQNLSHAMLQFAEQVTSDAEVPLLRLDIMKRVQVLNDLYQSAGFSLKGVRNGFSLYEKKDATTIKKQESVSSRKRGLADSCFLIYQLCFTILLSLTKCIRSVVEQQRFDFIACF</sequence>
<gene>
    <name evidence="3" type="ORF">MFLO_12506</name>
</gene>
<dbReference type="Gene3D" id="3.40.630.30">
    <property type="match status" value="1"/>
</dbReference>
<protein>
    <recommendedName>
        <fullName evidence="2">N-acetyltransferase domain-containing protein</fullName>
    </recommendedName>
</protein>
<dbReference type="SUPFAM" id="SSF55729">
    <property type="entry name" value="Acyl-CoA N-acyltransferases (Nat)"/>
    <property type="match status" value="1"/>
</dbReference>
<dbReference type="Proteomes" id="UP000019249">
    <property type="component" value="Unassembled WGS sequence"/>
</dbReference>
<feature type="transmembrane region" description="Helical" evidence="1">
    <location>
        <begin position="21"/>
        <end position="43"/>
    </location>
</feature>
<dbReference type="PANTHER" id="PTHR40076:SF1">
    <property type="entry name" value="MEMBRANE PROTEIN"/>
    <property type="match status" value="1"/>
</dbReference>
<dbReference type="Pfam" id="PF06161">
    <property type="entry name" value="DUF975"/>
    <property type="match status" value="1"/>
</dbReference>
<feature type="transmembrane region" description="Helical" evidence="1">
    <location>
        <begin position="195"/>
        <end position="228"/>
    </location>
</feature>
<keyword evidence="1" id="KW-0472">Membrane</keyword>
<organism evidence="3 4">
    <name type="scientific">Listeria floridensis FSL S10-1187</name>
    <dbReference type="NCBI Taxonomy" id="1265817"/>
    <lineage>
        <taxon>Bacteria</taxon>
        <taxon>Bacillati</taxon>
        <taxon>Bacillota</taxon>
        <taxon>Bacilli</taxon>
        <taxon>Bacillales</taxon>
        <taxon>Listeriaceae</taxon>
        <taxon>Listeria</taxon>
    </lineage>
</organism>
<dbReference type="Pfam" id="PF00583">
    <property type="entry name" value="Acetyltransf_1"/>
    <property type="match status" value="1"/>
</dbReference>
<dbReference type="InterPro" id="IPR010380">
    <property type="entry name" value="DUF975"/>
</dbReference>
<keyword evidence="1" id="KW-0812">Transmembrane</keyword>
<evidence type="ECO:0000256" key="1">
    <source>
        <dbReference type="SAM" id="Phobius"/>
    </source>
</evidence>
<dbReference type="PANTHER" id="PTHR40076">
    <property type="entry name" value="MEMBRANE PROTEIN-RELATED"/>
    <property type="match status" value="1"/>
</dbReference>
<keyword evidence="4" id="KW-1185">Reference proteome</keyword>
<reference evidence="3 4" key="1">
    <citation type="journal article" date="2014" name="Int. J. Syst. Evol. Microbiol.">
        <title>Listeria floridensis sp. nov., Listeria aquatica sp. nov., Listeria cornellensis sp. nov., Listeria riparia sp. nov. and Listeria grandensis sp. nov., from agricultural and natural environments.</title>
        <authorList>
            <person name="den Bakker H.C."/>
            <person name="Warchocki S."/>
            <person name="Wright E.M."/>
            <person name="Allred A.F."/>
            <person name="Ahlstrom C."/>
            <person name="Manuel C.S."/>
            <person name="Stasiewicz M.J."/>
            <person name="Burrell A."/>
            <person name="Roof S."/>
            <person name="Strawn L."/>
            <person name="Fortes E.D."/>
            <person name="Nightingale K.K."/>
            <person name="Kephart D."/>
            <person name="Wiedmann M."/>
        </authorList>
    </citation>
    <scope>NUCLEOTIDE SEQUENCE [LARGE SCALE GENOMIC DNA]</scope>
    <source>
        <strain evidence="3 4">FSL S10-1187</strain>
    </source>
</reference>
<feature type="domain" description="N-acetyltransferase" evidence="2">
    <location>
        <begin position="309"/>
        <end position="472"/>
    </location>
</feature>
<comment type="caution">
    <text evidence="3">The sequence shown here is derived from an EMBL/GenBank/DDBJ whole genome shotgun (WGS) entry which is preliminary data.</text>
</comment>